<name>A0A5D3BUM3_CUCMM</name>
<reference evidence="1 2" key="1">
    <citation type="submission" date="2019-08" db="EMBL/GenBank/DDBJ databases">
        <title>Draft genome sequences of two oriental melons (Cucumis melo L. var makuwa).</title>
        <authorList>
            <person name="Kwon S.-Y."/>
        </authorList>
    </citation>
    <scope>NUCLEOTIDE SEQUENCE [LARGE SCALE GENOMIC DNA]</scope>
    <source>
        <strain evidence="2">cv. Chang Bougi</strain>
        <tissue evidence="1">Leaf</tissue>
    </source>
</reference>
<dbReference type="EMBL" id="SSTD01015294">
    <property type="protein sequence ID" value="TYK03177.1"/>
    <property type="molecule type" value="Genomic_DNA"/>
</dbReference>
<evidence type="ECO:0000313" key="1">
    <source>
        <dbReference type="EMBL" id="TYK03177.1"/>
    </source>
</evidence>
<keyword evidence="1" id="KW-0808">Transferase</keyword>
<gene>
    <name evidence="1" type="ORF">E5676_scaffold11G00820</name>
</gene>
<dbReference type="GO" id="GO:0016301">
    <property type="term" value="F:kinase activity"/>
    <property type="evidence" value="ECO:0007669"/>
    <property type="project" value="UniProtKB-KW"/>
</dbReference>
<evidence type="ECO:0000313" key="2">
    <source>
        <dbReference type="Proteomes" id="UP000321947"/>
    </source>
</evidence>
<dbReference type="Proteomes" id="UP000321947">
    <property type="component" value="Unassembled WGS sequence"/>
</dbReference>
<proteinExistence type="predicted"/>
<protein>
    <submittedName>
        <fullName evidence="1">Serine/threonine-protein kinase max-2 isoform X2</fullName>
    </submittedName>
</protein>
<comment type="caution">
    <text evidence="1">The sequence shown here is derived from an EMBL/GenBank/DDBJ whole genome shotgun (WGS) entry which is preliminary data.</text>
</comment>
<organism evidence="1 2">
    <name type="scientific">Cucumis melo var. makuwa</name>
    <name type="common">Oriental melon</name>
    <dbReference type="NCBI Taxonomy" id="1194695"/>
    <lineage>
        <taxon>Eukaryota</taxon>
        <taxon>Viridiplantae</taxon>
        <taxon>Streptophyta</taxon>
        <taxon>Embryophyta</taxon>
        <taxon>Tracheophyta</taxon>
        <taxon>Spermatophyta</taxon>
        <taxon>Magnoliopsida</taxon>
        <taxon>eudicotyledons</taxon>
        <taxon>Gunneridae</taxon>
        <taxon>Pentapetalae</taxon>
        <taxon>rosids</taxon>
        <taxon>fabids</taxon>
        <taxon>Cucurbitales</taxon>
        <taxon>Cucurbitaceae</taxon>
        <taxon>Benincaseae</taxon>
        <taxon>Cucumis</taxon>
    </lineage>
</organism>
<accession>A0A5D3BUM3</accession>
<dbReference type="AlphaFoldDB" id="A0A5D3BUM3"/>
<keyword evidence="1" id="KW-0418">Kinase</keyword>
<sequence length="248" mass="27455">MNVVVKDIKANWSMKTMTICGLEEPKVTFYLLYTVHTAPAPTFFPLGVTATTFQLHLEVFLPSKLKPAPPGTFGTVIVHDGDENDKVTSQLDIGVAEPPTGSLRNESLSINVTRVDSSVRTGGIVNNILDGKSDLTVPASIPSFLGIHELSTLKSETVSRKSFALQDKFGRGFLVLFNVRGGILTNWYKLVLELFFLAYVLFIKVRTTDMSGCINGWLIANVRWSHEEKLHGRQSKCRIGWEIASVKN</sequence>